<evidence type="ECO:0000256" key="1">
    <source>
        <dbReference type="ARBA" id="ARBA00006817"/>
    </source>
</evidence>
<dbReference type="CDD" id="cd08900">
    <property type="entry name" value="SRPBCC_CalC_Aha1-like_7"/>
    <property type="match status" value="1"/>
</dbReference>
<gene>
    <name evidence="4" type="ORF">EFD55_21665</name>
    <name evidence="3" type="ORF">FHS26_004316</name>
</gene>
<comment type="caution">
    <text evidence="4">The sequence shown here is derived from an EMBL/GenBank/DDBJ whole genome shotgun (WGS) entry which is preliminary data.</text>
</comment>
<reference evidence="4 5" key="1">
    <citation type="submission" date="2018-11" db="EMBL/GenBank/DDBJ databases">
        <authorList>
            <person name="Huo Y."/>
        </authorList>
    </citation>
    <scope>NUCLEOTIDE SEQUENCE [LARGE SCALE GENOMIC DNA]</scope>
    <source>
        <strain evidence="4 5">DSM 30132</strain>
    </source>
</reference>
<evidence type="ECO:0000313" key="3">
    <source>
        <dbReference type="EMBL" id="MBB3136561.1"/>
    </source>
</evidence>
<name>A0A427MGX8_9HYPH</name>
<keyword evidence="6" id="KW-1185">Reference proteome</keyword>
<dbReference type="EMBL" id="JACHXH010000015">
    <property type="protein sequence ID" value="MBB3136561.1"/>
    <property type="molecule type" value="Genomic_DNA"/>
</dbReference>
<dbReference type="InterPro" id="IPR023393">
    <property type="entry name" value="START-like_dom_sf"/>
</dbReference>
<dbReference type="RefSeq" id="WP_125847167.1">
    <property type="nucleotide sequence ID" value="NZ_JACHXH010000015.1"/>
</dbReference>
<dbReference type="SUPFAM" id="SSF55961">
    <property type="entry name" value="Bet v1-like"/>
    <property type="match status" value="1"/>
</dbReference>
<dbReference type="Proteomes" id="UP000518315">
    <property type="component" value="Unassembled WGS sequence"/>
</dbReference>
<dbReference type="Pfam" id="PF08327">
    <property type="entry name" value="AHSA1"/>
    <property type="match status" value="1"/>
</dbReference>
<evidence type="ECO:0000313" key="6">
    <source>
        <dbReference type="Proteomes" id="UP000518315"/>
    </source>
</evidence>
<organism evidence="4 5">
    <name type="scientific">Rhizobium pisi</name>
    <dbReference type="NCBI Taxonomy" id="574561"/>
    <lineage>
        <taxon>Bacteria</taxon>
        <taxon>Pseudomonadati</taxon>
        <taxon>Pseudomonadota</taxon>
        <taxon>Alphaproteobacteria</taxon>
        <taxon>Hyphomicrobiales</taxon>
        <taxon>Rhizobiaceae</taxon>
        <taxon>Rhizobium/Agrobacterium group</taxon>
        <taxon>Rhizobium</taxon>
    </lineage>
</organism>
<dbReference type="Gene3D" id="3.30.530.20">
    <property type="match status" value="1"/>
</dbReference>
<evidence type="ECO:0000313" key="4">
    <source>
        <dbReference type="EMBL" id="RSB67123.1"/>
    </source>
</evidence>
<feature type="domain" description="Activator of Hsp90 ATPase homologue 1/2-like C-terminal" evidence="2">
    <location>
        <begin position="28"/>
        <end position="158"/>
    </location>
</feature>
<reference evidence="3 6" key="2">
    <citation type="submission" date="2020-08" db="EMBL/GenBank/DDBJ databases">
        <title>Genomic Encyclopedia of Type Strains, Phase III (KMG-III): the genomes of soil and plant-associated and newly described type strains.</title>
        <authorList>
            <person name="Whitman W."/>
        </authorList>
    </citation>
    <scope>NUCLEOTIDE SEQUENCE [LARGE SCALE GENOMIC DNA]</scope>
    <source>
        <strain evidence="3 6">CECT 4113</strain>
    </source>
</reference>
<comment type="similarity">
    <text evidence="1">Belongs to the AHA1 family.</text>
</comment>
<dbReference type="Proteomes" id="UP000277279">
    <property type="component" value="Unassembled WGS sequence"/>
</dbReference>
<dbReference type="OrthoDB" id="9803476at2"/>
<sequence>MNEQSTKSAATQPAVSHATFAVERAYPVPPERVFFAFSNLDSKRRWFAEGEGWVVLEFTSDFSVGGSEFSRFRFGDGPEITNDTQYQNIVTNERIVITYRMAVAGAPISVSLATIEFSPSGKGTVLTYTEQGVYFDDASAGANREIGCRELMEALARELAVAA</sequence>
<accession>A0A427MGX8</accession>
<protein>
    <submittedName>
        <fullName evidence="4">Polyketide cyclase</fullName>
    </submittedName>
    <submittedName>
        <fullName evidence="3">Uncharacterized protein YndB with AHSA1/START domain</fullName>
    </submittedName>
</protein>
<evidence type="ECO:0000259" key="2">
    <source>
        <dbReference type="Pfam" id="PF08327"/>
    </source>
</evidence>
<dbReference type="AlphaFoldDB" id="A0A427MGX8"/>
<dbReference type="EMBL" id="RJJT01000015">
    <property type="protein sequence ID" value="RSB67123.1"/>
    <property type="molecule type" value="Genomic_DNA"/>
</dbReference>
<evidence type="ECO:0000313" key="5">
    <source>
        <dbReference type="Proteomes" id="UP000277279"/>
    </source>
</evidence>
<proteinExistence type="inferred from homology"/>
<dbReference type="InterPro" id="IPR013538">
    <property type="entry name" value="ASHA1/2-like_C"/>
</dbReference>